<dbReference type="PANTHER" id="PTHR46128:SF302">
    <property type="entry name" value="PENTACOTRIPEPTIDE-REPEAT REGION OF PRORP DOMAIN-CONTAINING PROTEIN"/>
    <property type="match status" value="1"/>
</dbReference>
<gene>
    <name evidence="4" type="ORF">HAX54_014873</name>
</gene>
<keyword evidence="5" id="KW-1185">Reference proteome</keyword>
<comment type="caution">
    <text evidence="4">The sequence shown here is derived from an EMBL/GenBank/DDBJ whole genome shotgun (WGS) entry which is preliminary data.</text>
</comment>
<name>A0ABS8TS06_DATST</name>
<evidence type="ECO:0000256" key="2">
    <source>
        <dbReference type="ARBA" id="ARBA00022737"/>
    </source>
</evidence>
<dbReference type="Pfam" id="PF12854">
    <property type="entry name" value="PPR_1"/>
    <property type="match status" value="1"/>
</dbReference>
<accession>A0ABS8TS06</accession>
<dbReference type="PROSITE" id="PS51375">
    <property type="entry name" value="PPR"/>
    <property type="match status" value="8"/>
</dbReference>
<comment type="similarity">
    <text evidence="1">Belongs to the PPR family. P subfamily.</text>
</comment>
<dbReference type="Gene3D" id="1.25.40.10">
    <property type="entry name" value="Tetratricopeptide repeat domain"/>
    <property type="match status" value="3"/>
</dbReference>
<dbReference type="Pfam" id="PF13041">
    <property type="entry name" value="PPR_2"/>
    <property type="match status" value="2"/>
</dbReference>
<dbReference type="Pfam" id="PF13812">
    <property type="entry name" value="PPR_3"/>
    <property type="match status" value="1"/>
</dbReference>
<protein>
    <recommendedName>
        <fullName evidence="6">Pentatricopeptide repeat-containing protein</fullName>
    </recommendedName>
</protein>
<feature type="repeat" description="PPR" evidence="3">
    <location>
        <begin position="477"/>
        <end position="511"/>
    </location>
</feature>
<feature type="repeat" description="PPR" evidence="3">
    <location>
        <begin position="192"/>
        <end position="226"/>
    </location>
</feature>
<feature type="repeat" description="PPR" evidence="3">
    <location>
        <begin position="332"/>
        <end position="366"/>
    </location>
</feature>
<dbReference type="PANTHER" id="PTHR46128">
    <property type="entry name" value="MITOCHONDRIAL GROUP I INTRON SPLICING FACTOR CCM1"/>
    <property type="match status" value="1"/>
</dbReference>
<dbReference type="InterPro" id="IPR011990">
    <property type="entry name" value="TPR-like_helical_dom_sf"/>
</dbReference>
<proteinExistence type="inferred from homology"/>
<evidence type="ECO:0000256" key="3">
    <source>
        <dbReference type="PROSITE-ProRule" id="PRU00708"/>
    </source>
</evidence>
<feature type="repeat" description="PPR" evidence="3">
    <location>
        <begin position="367"/>
        <end position="401"/>
    </location>
</feature>
<reference evidence="4 5" key="1">
    <citation type="journal article" date="2021" name="BMC Genomics">
        <title>Datura genome reveals duplications of psychoactive alkaloid biosynthetic genes and high mutation rate following tissue culture.</title>
        <authorList>
            <person name="Rajewski A."/>
            <person name="Carter-House D."/>
            <person name="Stajich J."/>
            <person name="Litt A."/>
        </authorList>
    </citation>
    <scope>NUCLEOTIDE SEQUENCE [LARGE SCALE GENOMIC DNA]</scope>
    <source>
        <strain evidence="4">AR-01</strain>
    </source>
</reference>
<evidence type="ECO:0000256" key="1">
    <source>
        <dbReference type="ARBA" id="ARBA00007626"/>
    </source>
</evidence>
<keyword evidence="2" id="KW-0677">Repeat</keyword>
<feature type="repeat" description="PPR" evidence="3">
    <location>
        <begin position="442"/>
        <end position="476"/>
    </location>
</feature>
<feature type="repeat" description="PPR" evidence="3">
    <location>
        <begin position="297"/>
        <end position="331"/>
    </location>
</feature>
<evidence type="ECO:0000313" key="4">
    <source>
        <dbReference type="EMBL" id="MCD7473214.1"/>
    </source>
</evidence>
<dbReference type="Proteomes" id="UP000823775">
    <property type="component" value="Unassembled WGS sequence"/>
</dbReference>
<feature type="repeat" description="PPR" evidence="3">
    <location>
        <begin position="262"/>
        <end position="296"/>
    </location>
</feature>
<organism evidence="4 5">
    <name type="scientific">Datura stramonium</name>
    <name type="common">Jimsonweed</name>
    <name type="synonym">Common thornapple</name>
    <dbReference type="NCBI Taxonomy" id="4076"/>
    <lineage>
        <taxon>Eukaryota</taxon>
        <taxon>Viridiplantae</taxon>
        <taxon>Streptophyta</taxon>
        <taxon>Embryophyta</taxon>
        <taxon>Tracheophyta</taxon>
        <taxon>Spermatophyta</taxon>
        <taxon>Magnoliopsida</taxon>
        <taxon>eudicotyledons</taxon>
        <taxon>Gunneridae</taxon>
        <taxon>Pentapetalae</taxon>
        <taxon>asterids</taxon>
        <taxon>lamiids</taxon>
        <taxon>Solanales</taxon>
        <taxon>Solanaceae</taxon>
        <taxon>Solanoideae</taxon>
        <taxon>Datureae</taxon>
        <taxon>Datura</taxon>
    </lineage>
</organism>
<dbReference type="Pfam" id="PF01535">
    <property type="entry name" value="PPR"/>
    <property type="match status" value="1"/>
</dbReference>
<dbReference type="NCBIfam" id="TIGR00756">
    <property type="entry name" value="PPR"/>
    <property type="match status" value="7"/>
</dbReference>
<dbReference type="InterPro" id="IPR050872">
    <property type="entry name" value="PPR_P_subfamily"/>
</dbReference>
<sequence length="557" mass="63030">MAGIHDSYQDCMAILRSRGKRFREVLKDFWVTISHHTTRSKVVQVVANVRVLANFAQSFVSLPSDMPSSLFSPTSLQHLVFSVAPLVSTVQNITPTALHTNNRFPNKDGTQIHFAHIKTHQSLTTPFFSKDTVNSRWKDVVEAIRALPTSEDVEFTRITSDFNHILTSLVLADEFELALKLCSSLSYALTLDEYTYSLWVSLYCKKDDPETAKSILAHMLEDGFQPKVATFTTLINSFCKAGKLQQAYEIFEVMGQIGCEPTIHTYNCLLKGLCFLGRVEEAYELLLNIKKSKKKPDLYTYTAVMDGFCKVGRSSEALELLEEAMEMGLTPNVVSYNTLFNGYFKEGRPLDGIGLLRKMKEENCVPDRITYSTLLHGLLKWGEIGAALSIYQEMLKLEFGVDGRLMNSLLRGLCRQSRKEKELLEHAYEVFERMQSRRLAIDPIGYELVIEAFCSGKKLDKALDNLYEIVRIGYSPKAFTFSNLIRVLCQEGKVHKALLVFVLVLKDGKSPSKVPFNLLINELNQQGMLLNARYLYGVALKCGMVPRNKPRVYLPAD</sequence>
<dbReference type="EMBL" id="JACEIK010001937">
    <property type="protein sequence ID" value="MCD7473214.1"/>
    <property type="molecule type" value="Genomic_DNA"/>
</dbReference>
<evidence type="ECO:0008006" key="6">
    <source>
        <dbReference type="Google" id="ProtNLM"/>
    </source>
</evidence>
<evidence type="ECO:0000313" key="5">
    <source>
        <dbReference type="Proteomes" id="UP000823775"/>
    </source>
</evidence>
<dbReference type="SUPFAM" id="SSF48452">
    <property type="entry name" value="TPR-like"/>
    <property type="match status" value="1"/>
</dbReference>
<feature type="repeat" description="PPR" evidence="3">
    <location>
        <begin position="227"/>
        <end position="261"/>
    </location>
</feature>
<dbReference type="InterPro" id="IPR002885">
    <property type="entry name" value="PPR_rpt"/>
</dbReference>